<proteinExistence type="predicted"/>
<evidence type="ECO:0000313" key="1">
    <source>
        <dbReference type="EMBL" id="KAJ7554647.1"/>
    </source>
</evidence>
<accession>A0ACC2DKS9</accession>
<evidence type="ECO:0000313" key="2">
    <source>
        <dbReference type="Proteomes" id="UP001162992"/>
    </source>
</evidence>
<reference evidence="2" key="1">
    <citation type="journal article" date="2024" name="Proc. Natl. Acad. Sci. U.S.A.">
        <title>Extraordinary preservation of gene collinearity over three hundred million years revealed in homosporous lycophytes.</title>
        <authorList>
            <person name="Li C."/>
            <person name="Wickell D."/>
            <person name="Kuo L.Y."/>
            <person name="Chen X."/>
            <person name="Nie B."/>
            <person name="Liao X."/>
            <person name="Peng D."/>
            <person name="Ji J."/>
            <person name="Jenkins J."/>
            <person name="Williams M."/>
            <person name="Shu S."/>
            <person name="Plott C."/>
            <person name="Barry K."/>
            <person name="Rajasekar S."/>
            <person name="Grimwood J."/>
            <person name="Han X."/>
            <person name="Sun S."/>
            <person name="Hou Z."/>
            <person name="He W."/>
            <person name="Dai G."/>
            <person name="Sun C."/>
            <person name="Schmutz J."/>
            <person name="Leebens-Mack J.H."/>
            <person name="Li F.W."/>
            <person name="Wang L."/>
        </authorList>
    </citation>
    <scope>NUCLEOTIDE SEQUENCE [LARGE SCALE GENOMIC DNA]</scope>
    <source>
        <strain evidence="2">cv. PW_Plant_1</strain>
    </source>
</reference>
<protein>
    <submittedName>
        <fullName evidence="1">Uncharacterized protein</fullName>
    </submittedName>
</protein>
<comment type="caution">
    <text evidence="1">The sequence shown here is derived from an EMBL/GenBank/DDBJ whole genome shotgun (WGS) entry which is preliminary data.</text>
</comment>
<name>A0ACC2DKS9_DIPCM</name>
<organism evidence="1 2">
    <name type="scientific">Diphasiastrum complanatum</name>
    <name type="common">Issler's clubmoss</name>
    <name type="synonym">Lycopodium complanatum</name>
    <dbReference type="NCBI Taxonomy" id="34168"/>
    <lineage>
        <taxon>Eukaryota</taxon>
        <taxon>Viridiplantae</taxon>
        <taxon>Streptophyta</taxon>
        <taxon>Embryophyta</taxon>
        <taxon>Tracheophyta</taxon>
        <taxon>Lycopodiopsida</taxon>
        <taxon>Lycopodiales</taxon>
        <taxon>Lycopodiaceae</taxon>
        <taxon>Lycopodioideae</taxon>
        <taxon>Diphasiastrum</taxon>
    </lineage>
</organism>
<gene>
    <name evidence="1" type="ORF">O6H91_05G001900</name>
</gene>
<dbReference type="Proteomes" id="UP001162992">
    <property type="component" value="Chromosome 5"/>
</dbReference>
<sequence length="490" mass="53110">MQPWKVAIIAVAPASGLLILIVLLFCRYAAPSGAAQNPPRQRESSGRHARLYIEMQRTGSDSSSWDYTAKNSTQMPSMWKNTAYVKPFHWANHPALMADALERGWTAFALSSTSFPSSGASPKLWNTYTKAAHNKGSVPEITWEIGPATELMQLIRFNPGLSSTDAPVQILHSALPVPGPAFGARSFPQEAYFEIVILAEGSEHRASFSYDYAENDEVTLIPKPSPSLIHSTSGSEDIAGHCLDGFEGKGKLESGRLLRLKSFIENRGAPIVGGNQLGGSKPQLNLDAVKGNEAHVMAIGLTIEAPQPLSLPGTYWGSVGFHSDGQIFLNGYLHIEKSNQSKRIPWAAVSNTLGCGFNPRTNKVFFTLNGEHVGDLICSKGEFEQPLHVSIGSNYDATVMVNFGQGPFVYTPANSQRTPIPGSQPTPSRSIESGQGYDDSGDLFSMGTVDFSKILGESENATCQDLQHHHAFSEAESELFEIVLEGRSLQ</sequence>
<keyword evidence="2" id="KW-1185">Reference proteome</keyword>
<dbReference type="EMBL" id="CM055096">
    <property type="protein sequence ID" value="KAJ7554647.1"/>
    <property type="molecule type" value="Genomic_DNA"/>
</dbReference>